<name>R4G339_RHOPR</name>
<accession>R4G339</accession>
<organism evidence="6">
    <name type="scientific">Rhodnius prolixus</name>
    <name type="common">Triatomid bug</name>
    <dbReference type="NCBI Taxonomy" id="13249"/>
    <lineage>
        <taxon>Eukaryota</taxon>
        <taxon>Metazoa</taxon>
        <taxon>Ecdysozoa</taxon>
        <taxon>Arthropoda</taxon>
        <taxon>Hexapoda</taxon>
        <taxon>Insecta</taxon>
        <taxon>Pterygota</taxon>
        <taxon>Neoptera</taxon>
        <taxon>Paraneoptera</taxon>
        <taxon>Hemiptera</taxon>
        <taxon>Heteroptera</taxon>
        <taxon>Panheteroptera</taxon>
        <taxon>Cimicomorpha</taxon>
        <taxon>Reduviidae</taxon>
        <taxon>Triatominae</taxon>
        <taxon>Rhodnius</taxon>
    </lineage>
</organism>
<keyword evidence="3 5" id="KW-0732">Signal</keyword>
<dbReference type="AlphaFoldDB" id="R4G339"/>
<evidence type="ECO:0000256" key="5">
    <source>
        <dbReference type="SAM" id="SignalP"/>
    </source>
</evidence>
<dbReference type="SUPFAM" id="SSF50814">
    <property type="entry name" value="Lipocalins"/>
    <property type="match status" value="1"/>
</dbReference>
<dbReference type="Gene3D" id="2.40.128.20">
    <property type="match status" value="1"/>
</dbReference>
<comment type="subcellular location">
    <subcellularLocation>
        <location evidence="1">Secreted</location>
    </subcellularLocation>
</comment>
<dbReference type="GO" id="GO:0030682">
    <property type="term" value="P:symbiont-mediated perturbation of host defenses"/>
    <property type="evidence" value="ECO:0007669"/>
    <property type="project" value="InterPro"/>
</dbReference>
<evidence type="ECO:0000256" key="2">
    <source>
        <dbReference type="ARBA" id="ARBA00022525"/>
    </source>
</evidence>
<dbReference type="VEuPathDB" id="VectorBase:RPRC013562"/>
<dbReference type="GO" id="GO:0005576">
    <property type="term" value="C:extracellular region"/>
    <property type="evidence" value="ECO:0007669"/>
    <property type="project" value="UniProtKB-SubCell"/>
</dbReference>
<dbReference type="CDD" id="cd19423">
    <property type="entry name" value="lipocalin_LTBP1-like"/>
    <property type="match status" value="1"/>
</dbReference>
<evidence type="ECO:0000256" key="4">
    <source>
        <dbReference type="ARBA" id="ARBA00034121"/>
    </source>
</evidence>
<keyword evidence="2" id="KW-0964">Secreted</keyword>
<evidence type="ECO:0000256" key="1">
    <source>
        <dbReference type="ARBA" id="ARBA00004613"/>
    </source>
</evidence>
<sequence length="169" mass="18640">MKMIVLITIFGILMIRRVQCIQCDCESVEAAGNDAGFFKGTWQVTHSKIGAVYPICGKFETSLKDSTKIIKIEDDDDSLEIKCTGSKESDCEVTKITKITGLFRVVSTDNSNYALVYICTKPTSFPKDDYLVLNNQKDAEVPDAVQSKLKGLGMDSKDFSAKKDLCQGS</sequence>
<protein>
    <submittedName>
        <fullName evidence="6">Putative triabin length</fullName>
    </submittedName>
</protein>
<feature type="chain" id="PRO_5004365333" evidence="5">
    <location>
        <begin position="21"/>
        <end position="169"/>
    </location>
</feature>
<feature type="signal peptide" evidence="5">
    <location>
        <begin position="1"/>
        <end position="20"/>
    </location>
</feature>
<comment type="similarity">
    <text evidence="4">Belongs to the calycin superfamily. Triabin family.</text>
</comment>
<dbReference type="EMBL" id="GAHY01002026">
    <property type="protein sequence ID" value="JAA75484.1"/>
    <property type="molecule type" value="mRNA"/>
</dbReference>
<dbReference type="InterPro" id="IPR005657">
    <property type="entry name" value="Triabi/Procalin"/>
</dbReference>
<dbReference type="InterPro" id="IPR012674">
    <property type="entry name" value="Calycin"/>
</dbReference>
<proteinExistence type="evidence at transcript level"/>
<evidence type="ECO:0000313" key="6">
    <source>
        <dbReference type="EMBL" id="JAA75484.1"/>
    </source>
</evidence>
<reference evidence="6" key="1">
    <citation type="submission" date="2013-04" db="EMBL/GenBank/DDBJ databases">
        <title>An insight into the transcriptome of the digestive tract of the blood sucking bug, Rhodnius prolixus.</title>
        <authorList>
            <person name="Ribeiro J.M.C."/>
            <person name="Genta F.A."/>
            <person name="Sorgine M.H.F."/>
            <person name="Paiva-Silva G.O."/>
            <person name="Majerowicz D."/>
            <person name="Medeiros M."/>
            <person name="Koerich L."/>
            <person name="Terra W.R."/>
            <person name="Ferreira C."/>
            <person name="Pimentel A.C."/>
            <person name="Bisch P.M."/>
            <person name="Diniz M.M.P."/>
            <person name="Nascimento R."/>
            <person name="Salmon D."/>
            <person name="Silber A.M."/>
            <person name="Alves M."/>
            <person name="Oliveira M.F."/>
            <person name="Gondim K.C."/>
            <person name="Silva Neto M.A.C."/>
            <person name="Atella G.C."/>
            <person name="Araujo H."/>
            <person name="Dias F.S."/>
            <person name="Polycarpo C.R."/>
            <person name="Fampa P."/>
            <person name="Melo A.C."/>
            <person name="Tanaka A.S."/>
            <person name="Balczun C."/>
            <person name="Oliveira J.H.M."/>
            <person name="Goncalves R."/>
            <person name="Lazoski C."/>
            <person name="Pereira M.A."/>
            <person name="Rivera-Pomar R."/>
            <person name="Diambra L."/>
            <person name="Schaub G.A."/>
            <person name="Garcia E.S."/>
            <person name="Azambuja P."/>
            <person name="Braz G.R.C."/>
            <person name="Oliveira P.L."/>
        </authorList>
    </citation>
    <scope>NUCLEOTIDE SEQUENCE</scope>
</reference>
<evidence type="ECO:0000256" key="3">
    <source>
        <dbReference type="ARBA" id="ARBA00022729"/>
    </source>
</evidence>
<dbReference type="VEuPathDB" id="VectorBase:RPRC002584"/>
<dbReference type="Pfam" id="PF03973">
    <property type="entry name" value="Triabin"/>
    <property type="match status" value="1"/>
</dbReference>